<feature type="region of interest" description="Disordered" evidence="1">
    <location>
        <begin position="208"/>
        <end position="245"/>
    </location>
</feature>
<evidence type="ECO:0000256" key="1">
    <source>
        <dbReference type="SAM" id="MobiDB-lite"/>
    </source>
</evidence>
<evidence type="ECO:0000313" key="3">
    <source>
        <dbReference type="EMBL" id="KAG8049641.1"/>
    </source>
</evidence>
<evidence type="ECO:0000259" key="2">
    <source>
        <dbReference type="PROSITE" id="PS51038"/>
    </source>
</evidence>
<feature type="compositionally biased region" description="Low complexity" evidence="1">
    <location>
        <begin position="208"/>
        <end position="225"/>
    </location>
</feature>
<dbReference type="SMART" id="SM00743">
    <property type="entry name" value="Agenet"/>
    <property type="match status" value="2"/>
</dbReference>
<proteinExistence type="predicted"/>
<protein>
    <recommendedName>
        <fullName evidence="2">BAH domain-containing protein</fullName>
    </recommendedName>
</protein>
<dbReference type="GO" id="GO:0003682">
    <property type="term" value="F:chromatin binding"/>
    <property type="evidence" value="ECO:0007669"/>
    <property type="project" value="InterPro"/>
</dbReference>
<dbReference type="OrthoDB" id="1883212at2759"/>
<accession>A0A8J5S4C5</accession>
<dbReference type="InterPro" id="IPR008395">
    <property type="entry name" value="Agenet-like_dom"/>
</dbReference>
<dbReference type="PANTHER" id="PTHR31917">
    <property type="entry name" value="AGENET DOMAIN-CONTAINING PROTEIN-RELATED"/>
    <property type="match status" value="1"/>
</dbReference>
<organism evidence="3 4">
    <name type="scientific">Zizania palustris</name>
    <name type="common">Northern wild rice</name>
    <dbReference type="NCBI Taxonomy" id="103762"/>
    <lineage>
        <taxon>Eukaryota</taxon>
        <taxon>Viridiplantae</taxon>
        <taxon>Streptophyta</taxon>
        <taxon>Embryophyta</taxon>
        <taxon>Tracheophyta</taxon>
        <taxon>Spermatophyta</taxon>
        <taxon>Magnoliopsida</taxon>
        <taxon>Liliopsida</taxon>
        <taxon>Poales</taxon>
        <taxon>Poaceae</taxon>
        <taxon>BOP clade</taxon>
        <taxon>Oryzoideae</taxon>
        <taxon>Oryzeae</taxon>
        <taxon>Zizaniinae</taxon>
        <taxon>Zizania</taxon>
    </lineage>
</organism>
<dbReference type="InterPro" id="IPR014002">
    <property type="entry name" value="Agenet_dom_plant"/>
</dbReference>
<comment type="caution">
    <text evidence="3">The sequence shown here is derived from an EMBL/GenBank/DDBJ whole genome shotgun (WGS) entry which is preliminary data.</text>
</comment>
<keyword evidence="4" id="KW-1185">Reference proteome</keyword>
<dbReference type="AlphaFoldDB" id="A0A8J5S4C5"/>
<gene>
    <name evidence="3" type="ORF">GUJ93_ZPchr0009g1900</name>
</gene>
<reference evidence="3" key="1">
    <citation type="journal article" date="2021" name="bioRxiv">
        <title>Whole Genome Assembly and Annotation of Northern Wild Rice, Zizania palustris L., Supports a Whole Genome Duplication in the Zizania Genus.</title>
        <authorList>
            <person name="Haas M."/>
            <person name="Kono T."/>
            <person name="Macchietto M."/>
            <person name="Millas R."/>
            <person name="McGilp L."/>
            <person name="Shao M."/>
            <person name="Duquette J."/>
            <person name="Hirsch C.N."/>
            <person name="Kimball J."/>
        </authorList>
    </citation>
    <scope>NUCLEOTIDE SEQUENCE</scope>
    <source>
        <tissue evidence="3">Fresh leaf tissue</tissue>
    </source>
</reference>
<feature type="domain" description="BAH" evidence="2">
    <location>
        <begin position="63"/>
        <end position="185"/>
    </location>
</feature>
<dbReference type="PANTHER" id="PTHR31917:SF58">
    <property type="entry name" value="AGENET AND BROMO-ADJACENT HOMOLOGY (BAH) DOMAIN-CONTAINING PROTEIN"/>
    <property type="match status" value="1"/>
</dbReference>
<dbReference type="EMBL" id="JAAALK010000289">
    <property type="protein sequence ID" value="KAG8049641.1"/>
    <property type="molecule type" value="Genomic_DNA"/>
</dbReference>
<sequence>MMNVTSDEVVVGNNGAKLANISTLKDSSSATVYSSEVCFAWLGPPAPFSRKGKSYMSFWHRGYIISVGDFVYIMVEGSKRYVAHVEELYKDNHGNNKALIRWFHKLDEYEYVGQLPPPPGVDRREILCSNHLQDVHVECLDVVAAVLNSHHFDKFQTSGVETSIWDPYLCCRMMNSDDNLNVFGITELKGYSEQEVLAIISNTSSVSAHHSDASSSSNNNNPSSSDRARKTKHGGGDSDATNNNTCDQQSTAVEQIMQQYFSPGCLVECLSQDSGITGCWYRCSVIKRRNDRIRVRYLDINDPGQNQNPANIEEWITVTGPVKPDELGIRLPGRLRVRPQNNEARSRSPSAIGLGAIVDAWMYDGWWEGIVVKVDHLGRLQVYFPAEKKIALFPWDHLRHSFEWIDDEWKPFDERRDIARRLPTGVELGADQALPHEFRARSEMLTPILHPSMA</sequence>
<dbReference type="PROSITE" id="PS51038">
    <property type="entry name" value="BAH"/>
    <property type="match status" value="1"/>
</dbReference>
<dbReference type="Proteomes" id="UP000729402">
    <property type="component" value="Unassembled WGS sequence"/>
</dbReference>
<name>A0A8J5S4C5_ZIZPA</name>
<dbReference type="InterPro" id="IPR001025">
    <property type="entry name" value="BAH_dom"/>
</dbReference>
<evidence type="ECO:0000313" key="4">
    <source>
        <dbReference type="Proteomes" id="UP000729402"/>
    </source>
</evidence>
<reference evidence="3" key="2">
    <citation type="submission" date="2021-02" db="EMBL/GenBank/DDBJ databases">
        <authorList>
            <person name="Kimball J.A."/>
            <person name="Haas M.W."/>
            <person name="Macchietto M."/>
            <person name="Kono T."/>
            <person name="Duquette J."/>
            <person name="Shao M."/>
        </authorList>
    </citation>
    <scope>NUCLEOTIDE SEQUENCE</scope>
    <source>
        <tissue evidence="3">Fresh leaf tissue</tissue>
    </source>
</reference>
<dbReference type="Pfam" id="PF05641">
    <property type="entry name" value="Agenet"/>
    <property type="match status" value="1"/>
</dbReference>